<dbReference type="SUPFAM" id="SSF53474">
    <property type="entry name" value="alpha/beta-Hydrolases"/>
    <property type="match status" value="1"/>
</dbReference>
<dbReference type="AlphaFoldDB" id="A0A0D2NML5"/>
<dbReference type="EC" id="3.1.1.-" evidence="3"/>
<feature type="domain" description="Carboxylesterase type B" evidence="4">
    <location>
        <begin position="32"/>
        <end position="510"/>
    </location>
</feature>
<dbReference type="InterPro" id="IPR029058">
    <property type="entry name" value="AB_hydrolase_fold"/>
</dbReference>
<dbReference type="ESTHER" id="9agar-a0a0d2nml5">
    <property type="family name" value="Fungal_carboxylesterase_lipase"/>
</dbReference>
<evidence type="ECO:0000313" key="5">
    <source>
        <dbReference type="EMBL" id="KJA20079.1"/>
    </source>
</evidence>
<dbReference type="PANTHER" id="PTHR11559">
    <property type="entry name" value="CARBOXYLESTERASE"/>
    <property type="match status" value="1"/>
</dbReference>
<dbReference type="EMBL" id="KN817571">
    <property type="protein sequence ID" value="KJA20079.1"/>
    <property type="molecule type" value="Genomic_DNA"/>
</dbReference>
<keyword evidence="3" id="KW-0732">Signal</keyword>
<organism evidence="5 6">
    <name type="scientific">Hypholoma sublateritium (strain FD-334 SS-4)</name>
    <dbReference type="NCBI Taxonomy" id="945553"/>
    <lineage>
        <taxon>Eukaryota</taxon>
        <taxon>Fungi</taxon>
        <taxon>Dikarya</taxon>
        <taxon>Basidiomycota</taxon>
        <taxon>Agaricomycotina</taxon>
        <taxon>Agaricomycetes</taxon>
        <taxon>Agaricomycetidae</taxon>
        <taxon>Agaricales</taxon>
        <taxon>Agaricineae</taxon>
        <taxon>Strophariaceae</taxon>
        <taxon>Hypholoma</taxon>
    </lineage>
</organism>
<protein>
    <recommendedName>
        <fullName evidence="3">Carboxylic ester hydrolase</fullName>
        <ecNumber evidence="3">3.1.1.-</ecNumber>
    </recommendedName>
</protein>
<evidence type="ECO:0000259" key="4">
    <source>
        <dbReference type="Pfam" id="PF00135"/>
    </source>
</evidence>
<dbReference type="STRING" id="945553.A0A0D2NML5"/>
<comment type="similarity">
    <text evidence="1 3">Belongs to the type-B carboxylesterase/lipase family.</text>
</comment>
<accession>A0A0D2NML5</accession>
<keyword evidence="2 3" id="KW-0378">Hydrolase</keyword>
<dbReference type="GO" id="GO:0016787">
    <property type="term" value="F:hydrolase activity"/>
    <property type="evidence" value="ECO:0007669"/>
    <property type="project" value="UniProtKB-KW"/>
</dbReference>
<evidence type="ECO:0000256" key="2">
    <source>
        <dbReference type="ARBA" id="ARBA00022801"/>
    </source>
</evidence>
<dbReference type="PROSITE" id="PS00122">
    <property type="entry name" value="CARBOXYLESTERASE_B_1"/>
    <property type="match status" value="1"/>
</dbReference>
<dbReference type="OrthoDB" id="408631at2759"/>
<sequence length="546" mass="59242">MLKTFSWFGPLLQVLIALDDPAEVTLDTGIAVHGLTSESGNVHSFLGIPFANAPPFSLPQPVVYLEDIDATSYGSACVQHDQLTTATESMLTYIEESGLNIPVPFDQAEECLTINVFKPATATKESKLPVVVWVYGGGFLIGDSETYDAMGKQVVEKSIVASEDVIFVTFNYRLSAYGFLGGAEVQAAGIGNLGLRDQRMALEWVQDYISAFGGNPGRVILWGQSSGSVSATMQLLAYDGNSQVLFHGAFLQSGAAIPVGSILNGQAQFDALISAVGCDGALDELRCLRAVELPQLRPIVDATDAIFSETHPSADGTFLTDNPQRLVRDGKIADVPIVAGNVDDEGTLFSIGKIGSIKSDADFESWINSTWLPDATDGERESVFLNYPQDPTVGSPFATGYLNQYKYNTQYKRVSAFQGDLVFQAPRRFFVQTISNLPNHQSKLWVYLSKRLKLLPTIGSVHGSDLFPDGDGNLNLLSDYLVKFANTLDPNLGVEDTAWPEYTAQDPQMLLFPPGLFEPPLPVAATDDHRAEAFDILNDLGLKYPL</sequence>
<evidence type="ECO:0000256" key="3">
    <source>
        <dbReference type="RuleBase" id="RU361235"/>
    </source>
</evidence>
<feature type="signal peptide" evidence="3">
    <location>
        <begin position="1"/>
        <end position="17"/>
    </location>
</feature>
<keyword evidence="6" id="KW-1185">Reference proteome</keyword>
<gene>
    <name evidence="5" type="ORF">HYPSUDRAFT_204126</name>
</gene>
<dbReference type="Proteomes" id="UP000054270">
    <property type="component" value="Unassembled WGS sequence"/>
</dbReference>
<feature type="chain" id="PRO_5005113097" description="Carboxylic ester hydrolase" evidence="3">
    <location>
        <begin position="18"/>
        <end position="546"/>
    </location>
</feature>
<dbReference type="Gene3D" id="3.40.50.1820">
    <property type="entry name" value="alpha/beta hydrolase"/>
    <property type="match status" value="1"/>
</dbReference>
<dbReference type="InterPro" id="IPR050309">
    <property type="entry name" value="Type-B_Carboxylest/Lipase"/>
</dbReference>
<reference evidence="6" key="1">
    <citation type="submission" date="2014-04" db="EMBL/GenBank/DDBJ databases">
        <title>Evolutionary Origins and Diversification of the Mycorrhizal Mutualists.</title>
        <authorList>
            <consortium name="DOE Joint Genome Institute"/>
            <consortium name="Mycorrhizal Genomics Consortium"/>
            <person name="Kohler A."/>
            <person name="Kuo A."/>
            <person name="Nagy L.G."/>
            <person name="Floudas D."/>
            <person name="Copeland A."/>
            <person name="Barry K.W."/>
            <person name="Cichocki N."/>
            <person name="Veneault-Fourrey C."/>
            <person name="LaButti K."/>
            <person name="Lindquist E.A."/>
            <person name="Lipzen A."/>
            <person name="Lundell T."/>
            <person name="Morin E."/>
            <person name="Murat C."/>
            <person name="Riley R."/>
            <person name="Ohm R."/>
            <person name="Sun H."/>
            <person name="Tunlid A."/>
            <person name="Henrissat B."/>
            <person name="Grigoriev I.V."/>
            <person name="Hibbett D.S."/>
            <person name="Martin F."/>
        </authorList>
    </citation>
    <scope>NUCLEOTIDE SEQUENCE [LARGE SCALE GENOMIC DNA]</scope>
    <source>
        <strain evidence="6">FD-334 SS-4</strain>
    </source>
</reference>
<evidence type="ECO:0000313" key="6">
    <source>
        <dbReference type="Proteomes" id="UP000054270"/>
    </source>
</evidence>
<dbReference type="InterPro" id="IPR019826">
    <property type="entry name" value="Carboxylesterase_B_AS"/>
</dbReference>
<dbReference type="Pfam" id="PF00135">
    <property type="entry name" value="COesterase"/>
    <property type="match status" value="1"/>
</dbReference>
<dbReference type="InterPro" id="IPR002018">
    <property type="entry name" value="CarbesteraseB"/>
</dbReference>
<proteinExistence type="inferred from homology"/>
<evidence type="ECO:0000256" key="1">
    <source>
        <dbReference type="ARBA" id="ARBA00005964"/>
    </source>
</evidence>
<name>A0A0D2NML5_HYPSF</name>